<dbReference type="InterPro" id="IPR013538">
    <property type="entry name" value="ASHA1/2-like_C"/>
</dbReference>
<dbReference type="GO" id="GO:0006457">
    <property type="term" value="P:protein folding"/>
    <property type="evidence" value="ECO:0007669"/>
    <property type="project" value="EnsemblFungi"/>
</dbReference>
<feature type="compositionally biased region" description="Low complexity" evidence="2">
    <location>
        <begin position="181"/>
        <end position="200"/>
    </location>
</feature>
<evidence type="ECO:0000259" key="3">
    <source>
        <dbReference type="SMART" id="SM01000"/>
    </source>
</evidence>
<evidence type="ECO:0000313" key="5">
    <source>
        <dbReference type="Proteomes" id="UP000094112"/>
    </source>
</evidence>
<dbReference type="SUPFAM" id="SSF103111">
    <property type="entry name" value="Activator of Hsp90 ATPase, Aha1"/>
    <property type="match status" value="1"/>
</dbReference>
<feature type="region of interest" description="Disordered" evidence="2">
    <location>
        <begin position="162"/>
        <end position="204"/>
    </location>
</feature>
<dbReference type="GO" id="GO:0005829">
    <property type="term" value="C:cytosol"/>
    <property type="evidence" value="ECO:0007669"/>
    <property type="project" value="TreeGrafter"/>
</dbReference>
<organism evidence="4 5">
    <name type="scientific">Wickerhamomyces anomalus (strain ATCC 58044 / CBS 1984 / NCYC 433 / NRRL Y-366-8)</name>
    <name type="common">Yeast</name>
    <name type="synonym">Hansenula anomala</name>
    <dbReference type="NCBI Taxonomy" id="683960"/>
    <lineage>
        <taxon>Eukaryota</taxon>
        <taxon>Fungi</taxon>
        <taxon>Dikarya</taxon>
        <taxon>Ascomycota</taxon>
        <taxon>Saccharomycotina</taxon>
        <taxon>Saccharomycetes</taxon>
        <taxon>Phaffomycetales</taxon>
        <taxon>Wickerhamomycetaceae</taxon>
        <taxon>Wickerhamomyces</taxon>
    </lineage>
</organism>
<dbReference type="InterPro" id="IPR023393">
    <property type="entry name" value="START-like_dom_sf"/>
</dbReference>
<protein>
    <recommendedName>
        <fullName evidence="3">Activator of Hsp90 ATPase AHSA1-like N-terminal domain-containing protein</fullName>
    </recommendedName>
</protein>
<dbReference type="PANTHER" id="PTHR13009">
    <property type="entry name" value="HEAT SHOCK PROTEIN 90 HSP90 CO-CHAPERONE AHA-1"/>
    <property type="match status" value="1"/>
</dbReference>
<evidence type="ECO:0000313" key="4">
    <source>
        <dbReference type="EMBL" id="ODQ62736.1"/>
    </source>
</evidence>
<dbReference type="Proteomes" id="UP000094112">
    <property type="component" value="Unassembled WGS sequence"/>
</dbReference>
<sequence>MVVHNPNNWHYVEKNCIDWTRQYFKEKLVDLEAESDDKSQHAKITGVTSVEGDSIVAQKRGKVISLFDLKLALAYSGNVGETSVKGSITIPEVAYDSDEDDYQFEVSVFSETSENTKIKEVVKKKLIPQLRKAFAQYGKDLLSTHASDIQLPADQVKSELTKANQLKSSSSSTSVDKKQTETSNSTTSSSQPTPTQSSSSVPKYNTSTVHLEPVFNTTAEQLYVTFLEKNRVGAWTRANPGFNGDFLKVGDEFTLFGGNVSGKVTKLVPNETIEQQWRLNSWKEGHYANLTIGLHQGDSETKLDVLFKGIPIGEEDQVRGNFENYYVRAIKITFGFGAVL</sequence>
<dbReference type="GO" id="GO:0005634">
    <property type="term" value="C:nucleus"/>
    <property type="evidence" value="ECO:0007669"/>
    <property type="project" value="EnsemblFungi"/>
</dbReference>
<dbReference type="Gene3D" id="3.30.530.20">
    <property type="match status" value="1"/>
</dbReference>
<dbReference type="OrthoDB" id="567237at2759"/>
<accession>A0A1E3PBF1</accession>
<dbReference type="GO" id="GO:0006606">
    <property type="term" value="P:protein import into nucleus"/>
    <property type="evidence" value="ECO:0007669"/>
    <property type="project" value="EnsemblFungi"/>
</dbReference>
<dbReference type="GO" id="GO:0001671">
    <property type="term" value="F:ATPase activator activity"/>
    <property type="evidence" value="ECO:0007669"/>
    <property type="project" value="EnsemblFungi"/>
</dbReference>
<dbReference type="GeneID" id="30202670"/>
<dbReference type="GO" id="GO:0051087">
    <property type="term" value="F:protein-folding chaperone binding"/>
    <property type="evidence" value="ECO:0007669"/>
    <property type="project" value="EnsemblFungi"/>
</dbReference>
<keyword evidence="5" id="KW-1185">Reference proteome</keyword>
<dbReference type="EMBL" id="KV454208">
    <property type="protein sequence ID" value="ODQ62736.1"/>
    <property type="molecule type" value="Genomic_DNA"/>
</dbReference>
<dbReference type="InterPro" id="IPR036338">
    <property type="entry name" value="Aha1"/>
</dbReference>
<reference evidence="4 5" key="1">
    <citation type="journal article" date="2016" name="Proc. Natl. Acad. Sci. U.S.A.">
        <title>Comparative genomics of biotechnologically important yeasts.</title>
        <authorList>
            <person name="Riley R."/>
            <person name="Haridas S."/>
            <person name="Wolfe K.H."/>
            <person name="Lopes M.R."/>
            <person name="Hittinger C.T."/>
            <person name="Goeker M."/>
            <person name="Salamov A.A."/>
            <person name="Wisecaver J.H."/>
            <person name="Long T.M."/>
            <person name="Calvey C.H."/>
            <person name="Aerts A.L."/>
            <person name="Barry K.W."/>
            <person name="Choi C."/>
            <person name="Clum A."/>
            <person name="Coughlan A.Y."/>
            <person name="Deshpande S."/>
            <person name="Douglass A.P."/>
            <person name="Hanson S.J."/>
            <person name="Klenk H.-P."/>
            <person name="LaButti K.M."/>
            <person name="Lapidus A."/>
            <person name="Lindquist E.A."/>
            <person name="Lipzen A.M."/>
            <person name="Meier-Kolthoff J.P."/>
            <person name="Ohm R.A."/>
            <person name="Otillar R.P."/>
            <person name="Pangilinan J.L."/>
            <person name="Peng Y."/>
            <person name="Rokas A."/>
            <person name="Rosa C.A."/>
            <person name="Scheuner C."/>
            <person name="Sibirny A.A."/>
            <person name="Slot J.C."/>
            <person name="Stielow J.B."/>
            <person name="Sun H."/>
            <person name="Kurtzman C.P."/>
            <person name="Blackwell M."/>
            <person name="Grigoriev I.V."/>
            <person name="Jeffries T.W."/>
        </authorList>
    </citation>
    <scope>NUCLEOTIDE SEQUENCE [LARGE SCALE GENOMIC DNA]</scope>
    <source>
        <strain evidence="5">ATCC 58044 / CBS 1984 / NCYC 433 / NRRL Y-366-8</strain>
    </source>
</reference>
<evidence type="ECO:0000256" key="2">
    <source>
        <dbReference type="SAM" id="MobiDB-lite"/>
    </source>
</evidence>
<dbReference type="SMART" id="SM01000">
    <property type="entry name" value="Aha1_N"/>
    <property type="match status" value="1"/>
</dbReference>
<dbReference type="PANTHER" id="PTHR13009:SF22">
    <property type="entry name" value="LD43819P"/>
    <property type="match status" value="1"/>
</dbReference>
<comment type="similarity">
    <text evidence="1">Belongs to the AHA1 family.</text>
</comment>
<dbReference type="CDD" id="cd08892">
    <property type="entry name" value="SRPBCC_Aha1"/>
    <property type="match status" value="1"/>
</dbReference>
<dbReference type="Pfam" id="PF09229">
    <property type="entry name" value="Aha1_N"/>
    <property type="match status" value="1"/>
</dbReference>
<dbReference type="Gene3D" id="3.15.10.20">
    <property type="entry name" value="Activator of Hsp90 ATPase Aha1, N-terminal domain"/>
    <property type="match status" value="1"/>
</dbReference>
<evidence type="ECO:0000256" key="1">
    <source>
        <dbReference type="ARBA" id="ARBA00006817"/>
    </source>
</evidence>
<dbReference type="SUPFAM" id="SSF55961">
    <property type="entry name" value="Bet v1-like"/>
    <property type="match status" value="1"/>
</dbReference>
<feature type="domain" description="Activator of Hsp90 ATPase AHSA1-like N-terminal" evidence="3">
    <location>
        <begin position="13"/>
        <end position="147"/>
    </location>
</feature>
<dbReference type="STRING" id="683960.A0A1E3PBF1"/>
<dbReference type="Pfam" id="PF08327">
    <property type="entry name" value="AHSA1"/>
    <property type="match status" value="1"/>
</dbReference>
<dbReference type="RefSeq" id="XP_019041943.1">
    <property type="nucleotide sequence ID" value="XM_019185424.1"/>
</dbReference>
<gene>
    <name evidence="4" type="ORF">WICANDRAFT_82694</name>
</gene>
<dbReference type="AlphaFoldDB" id="A0A1E3PBF1"/>
<name>A0A1E3PBF1_WICAA</name>
<proteinExistence type="inferred from homology"/>
<dbReference type="InterPro" id="IPR015310">
    <property type="entry name" value="AHSA1-like_N"/>
</dbReference>